<keyword evidence="2" id="KW-1185">Reference proteome</keyword>
<dbReference type="OrthoDB" id="686069at2"/>
<proteinExistence type="predicted"/>
<dbReference type="EMBL" id="SZQL01000004">
    <property type="protein sequence ID" value="TKK69928.1"/>
    <property type="molecule type" value="Genomic_DNA"/>
</dbReference>
<reference evidence="1 2" key="1">
    <citation type="submission" date="2019-05" db="EMBL/GenBank/DDBJ databases">
        <title>Panacibacter sp. strain 17mud1-8 Genome sequencing and assembly.</title>
        <authorList>
            <person name="Chhetri G."/>
        </authorList>
    </citation>
    <scope>NUCLEOTIDE SEQUENCE [LARGE SCALE GENOMIC DNA]</scope>
    <source>
        <strain evidence="1 2">17mud1-8</strain>
    </source>
</reference>
<sequence length="143" mass="15962">MKKLIIILPVLIAVIICLSFATKPHPTEQPVSKSINLSIYSNNNYSSAAYDSTIASVHITVYKVVGNKYISVYEKTLNGMQLKQYPDMQNATNSSLTIPNLLNSREKLLINYAVTYNTQGSELTLNNYMVTNAAKKEDLKINI</sequence>
<comment type="caution">
    <text evidence="1">The sequence shown here is derived from an EMBL/GenBank/DDBJ whole genome shotgun (WGS) entry which is preliminary data.</text>
</comment>
<dbReference type="RefSeq" id="WP_137261150.1">
    <property type="nucleotide sequence ID" value="NZ_SZQL01000004.1"/>
</dbReference>
<gene>
    <name evidence="1" type="ORF">FC093_07585</name>
</gene>
<evidence type="ECO:0000313" key="1">
    <source>
        <dbReference type="EMBL" id="TKK69928.1"/>
    </source>
</evidence>
<protein>
    <submittedName>
        <fullName evidence="1">Uncharacterized protein</fullName>
    </submittedName>
</protein>
<dbReference type="Proteomes" id="UP000305848">
    <property type="component" value="Unassembled WGS sequence"/>
</dbReference>
<accession>A0A4U3L478</accession>
<name>A0A4U3L478_9BACT</name>
<dbReference type="AlphaFoldDB" id="A0A4U3L478"/>
<organism evidence="1 2">
    <name type="scientific">Ilyomonas limi</name>
    <dbReference type="NCBI Taxonomy" id="2575867"/>
    <lineage>
        <taxon>Bacteria</taxon>
        <taxon>Pseudomonadati</taxon>
        <taxon>Bacteroidota</taxon>
        <taxon>Chitinophagia</taxon>
        <taxon>Chitinophagales</taxon>
        <taxon>Chitinophagaceae</taxon>
        <taxon>Ilyomonas</taxon>
    </lineage>
</organism>
<evidence type="ECO:0000313" key="2">
    <source>
        <dbReference type="Proteomes" id="UP000305848"/>
    </source>
</evidence>